<accession>K2Q9X9</accession>
<dbReference type="OrthoDB" id="80401at2157"/>
<organism evidence="1 2">
    <name type="scientific">Methanobacterium formicicum (strain DSM 3637 / PP1)</name>
    <dbReference type="NCBI Taxonomy" id="1204725"/>
    <lineage>
        <taxon>Archaea</taxon>
        <taxon>Methanobacteriati</taxon>
        <taxon>Methanobacteriota</taxon>
        <taxon>Methanomada group</taxon>
        <taxon>Methanobacteria</taxon>
        <taxon>Methanobacteriales</taxon>
        <taxon>Methanobacteriaceae</taxon>
        <taxon>Methanobacterium</taxon>
    </lineage>
</organism>
<protein>
    <submittedName>
        <fullName evidence="1">Uncharacterized protein</fullName>
    </submittedName>
</protein>
<proteinExistence type="predicted"/>
<gene>
    <name evidence="1" type="ORF">A994_12121</name>
</gene>
<evidence type="ECO:0000313" key="1">
    <source>
        <dbReference type="EMBL" id="EKF84756.1"/>
    </source>
</evidence>
<reference evidence="1 2" key="1">
    <citation type="journal article" date="2012" name="J. Bacteriol.">
        <title>Draft genome sequence of Methanobacterium formicicum DSM 3637, an archaebacterium isolated from the methane producer amoeba Pelomyxa palustris.</title>
        <authorList>
            <person name="Gutierrez G."/>
        </authorList>
    </citation>
    <scope>NUCLEOTIDE SEQUENCE [LARGE SCALE GENOMIC DNA]</scope>
    <source>
        <strain evidence="2">DSM 3637 / PP1</strain>
    </source>
</reference>
<dbReference type="RefSeq" id="WP_004031952.1">
    <property type="nucleotide sequence ID" value="NZ_AMPO01000013.1"/>
</dbReference>
<dbReference type="EMBL" id="AMPO01000013">
    <property type="protein sequence ID" value="EKF84756.1"/>
    <property type="molecule type" value="Genomic_DNA"/>
</dbReference>
<dbReference type="AlphaFoldDB" id="K2Q9X9"/>
<evidence type="ECO:0000313" key="2">
    <source>
        <dbReference type="Proteomes" id="UP000007360"/>
    </source>
</evidence>
<comment type="caution">
    <text evidence="1">The sequence shown here is derived from an EMBL/GenBank/DDBJ whole genome shotgun (WGS) entry which is preliminary data.</text>
</comment>
<sequence length="257" mass="28877">MRWSLVAIAILVVIVGYSYVVVSNGPIEPMGRLAFVKLLNPDMYPGHPHSVLLAQEAEATGSKCAMVLQLYGGSNYRSYQEGNVYIIEVAFIDRQGMGSINMSQVNFLDSFKIALFGVPDDRYWYMSDGHVYTSYDDMMAHVNQLAEAHGQEGPLPMFFKGTVRQGNPVITPGEGFPLYFQILTKTYGIIPAYIYTFTGLLSPYFTNPYRAFELRNATQLQDMYNAGLLNENFKTGNETAMNYVSQMYINNSQTYGN</sequence>
<dbReference type="PATRIC" id="fig|1204725.3.peg.2435"/>
<dbReference type="Proteomes" id="UP000007360">
    <property type="component" value="Unassembled WGS sequence"/>
</dbReference>
<name>K2Q9X9_METFP</name>
<keyword evidence="2" id="KW-1185">Reference proteome</keyword>